<reference evidence="1 2" key="1">
    <citation type="submission" date="2018-01" db="EMBL/GenBank/DDBJ databases">
        <authorList>
            <person name="Gaut B.S."/>
            <person name="Morton B.R."/>
            <person name="Clegg M.T."/>
            <person name="Duvall M.R."/>
        </authorList>
    </citation>
    <scope>NUCLEOTIDE SEQUENCE [LARGE SCALE GENOMIC DNA]</scope>
    <source>
        <strain evidence="1">Cupriavidus taiwanensis LMG 19425</strain>
    </source>
</reference>
<dbReference type="EMBL" id="LT991976">
    <property type="protein sequence ID" value="SPK72482.1"/>
    <property type="molecule type" value="Genomic_DNA"/>
</dbReference>
<dbReference type="AlphaFoldDB" id="A0A375IGG3"/>
<name>A0A375IGG3_9BURK</name>
<accession>A0A375IGG3</accession>
<proteinExistence type="predicted"/>
<sequence length="91" mass="9681">MGATRSTNTAHGISHLLTRLSISHWSSVDFHFQAAKKRLLKLRADTKKPIESAKREVAKAIEAAKAAARFGKQAAKEMAAAKNAKAAGSPA</sequence>
<evidence type="ECO:0000313" key="1">
    <source>
        <dbReference type="EMBL" id="SPK72482.1"/>
    </source>
</evidence>
<organism evidence="1 2">
    <name type="scientific">Cupriavidus taiwanensis</name>
    <dbReference type="NCBI Taxonomy" id="164546"/>
    <lineage>
        <taxon>Bacteria</taxon>
        <taxon>Pseudomonadati</taxon>
        <taxon>Pseudomonadota</taxon>
        <taxon>Betaproteobacteria</taxon>
        <taxon>Burkholderiales</taxon>
        <taxon>Burkholderiaceae</taxon>
        <taxon>Cupriavidus</taxon>
    </lineage>
</organism>
<protein>
    <submittedName>
        <fullName evidence="1">Uncharacterized protein</fullName>
    </submittedName>
</protein>
<dbReference type="Proteomes" id="UP000255505">
    <property type="component" value="Chromosome I"/>
</dbReference>
<gene>
    <name evidence="1" type="ORF">CT19425_70182</name>
</gene>
<evidence type="ECO:0000313" key="2">
    <source>
        <dbReference type="Proteomes" id="UP000255505"/>
    </source>
</evidence>